<organism evidence="1 2">
    <name type="scientific">Vibrio splendidus</name>
    <dbReference type="NCBI Taxonomy" id="29497"/>
    <lineage>
        <taxon>Bacteria</taxon>
        <taxon>Pseudomonadati</taxon>
        <taxon>Pseudomonadota</taxon>
        <taxon>Gammaproteobacteria</taxon>
        <taxon>Vibrionales</taxon>
        <taxon>Vibrionaceae</taxon>
        <taxon>Vibrio</taxon>
    </lineage>
</organism>
<evidence type="ECO:0000313" key="1">
    <source>
        <dbReference type="EMBL" id="PMF20121.1"/>
    </source>
</evidence>
<dbReference type="Proteomes" id="UP000235405">
    <property type="component" value="Unassembled WGS sequence"/>
</dbReference>
<dbReference type="EMBL" id="MCSW01000181">
    <property type="protein sequence ID" value="PMF20121.1"/>
    <property type="molecule type" value="Genomic_DNA"/>
</dbReference>
<name>A0A0P6Z8U9_VIBSP</name>
<accession>A0A0P6Z8U9</accession>
<comment type="caution">
    <text evidence="1">The sequence shown here is derived from an EMBL/GenBank/DDBJ whole genome shotgun (WGS) entry which is preliminary data.</text>
</comment>
<sequence>MKNIVVFNTETAEHRVFDVSDSDAENYQEIRSLLVKALDLEIIYDQIIEAYWDFKNKVNYWNLRSISTPFADYVLNHEIRSSLNSLAFNLFNLSKLYLDWHFNERKKRCFAFEITNDEAARVAVESQRQDIYDSNIHYVVGCDLRGHSQHSALPVRTFTTGVRYDHETSSRTAHFSIFYDYDDLVKAGVPKKKLSHDIKLELSEIIDGFVYAISQKHMLNRELSDSIVRDGRERYLTKWQSLVNDTNFERYRCELHLEGGEKHVLSLEWFEVYGHLQLKHRRSIDYSAIRFEK</sequence>
<reference evidence="2" key="1">
    <citation type="submission" date="2016-07" db="EMBL/GenBank/DDBJ databases">
        <title>Nontailed viruses are major unrecognized killers of bacteria in the ocean.</title>
        <authorList>
            <person name="Kauffman K."/>
            <person name="Hussain F."/>
            <person name="Yang J."/>
            <person name="Arevalo P."/>
            <person name="Brown J."/>
            <person name="Cutler M."/>
            <person name="Kelly L."/>
            <person name="Polz M.F."/>
        </authorList>
    </citation>
    <scope>NUCLEOTIDE SEQUENCE [LARGE SCALE GENOMIC DNA]</scope>
    <source>
        <strain evidence="2">10N.286.54.F3</strain>
    </source>
</reference>
<proteinExistence type="predicted"/>
<dbReference type="AlphaFoldDB" id="A0A0P6Z8U9"/>
<gene>
    <name evidence="1" type="ORF">BCV19_11490</name>
</gene>
<dbReference type="RefSeq" id="WP_050647480.1">
    <property type="nucleotide sequence ID" value="NZ_CAWMQV010000097.1"/>
</dbReference>
<protein>
    <submittedName>
        <fullName evidence="1">Uncharacterized protein</fullName>
    </submittedName>
</protein>
<evidence type="ECO:0000313" key="2">
    <source>
        <dbReference type="Proteomes" id="UP000235405"/>
    </source>
</evidence>